<organism evidence="2 3">
    <name type="scientific">Nosema bombycis (strain CQ1 / CVCC 102059)</name>
    <name type="common">Microsporidian parasite</name>
    <name type="synonym">Pebrine of silkworm</name>
    <dbReference type="NCBI Taxonomy" id="578461"/>
    <lineage>
        <taxon>Eukaryota</taxon>
        <taxon>Fungi</taxon>
        <taxon>Fungi incertae sedis</taxon>
        <taxon>Microsporidia</taxon>
        <taxon>Nosematidae</taxon>
        <taxon>Nosema</taxon>
    </lineage>
</organism>
<keyword evidence="3" id="KW-1185">Reference proteome</keyword>
<evidence type="ECO:0000313" key="3">
    <source>
        <dbReference type="Proteomes" id="UP000016927"/>
    </source>
</evidence>
<accession>R0KMM0</accession>
<evidence type="ECO:0000313" key="2">
    <source>
        <dbReference type="EMBL" id="EOB11881.1"/>
    </source>
</evidence>
<dbReference type="Proteomes" id="UP000016927">
    <property type="component" value="Unassembled WGS sequence"/>
</dbReference>
<sequence length="267" mass="30522">MNLFYRLIFYSYHLSVLTSSESDKDKIKKLVDKRIAALVETIGKRLENDIQSQTNQNSEELTPQSNEDKTKTRSEVENQLRSREETAPAATVSSSDPSYKSRTLSPKVLNGKDSKVKMKERAGETTKEVGEDVYDPIYFTPLLLKEEEEENLYSEVYRPLNVAERKLKQQKRLGISNPEFWKQLRISPEVEGSPEEENVENPHYESFETTHPKTKEVAHPPSAEKAYDPDIYEDVVVIGSPSETGNAGNLPFEEDEDIYETIETPLN</sequence>
<protein>
    <submittedName>
        <fullName evidence="2">Uncharacterized protein</fullName>
    </submittedName>
</protein>
<proteinExistence type="predicted"/>
<gene>
    <name evidence="2" type="ORF">NBO_693g0001</name>
</gene>
<feature type="compositionally biased region" description="Polar residues" evidence="1">
    <location>
        <begin position="49"/>
        <end position="65"/>
    </location>
</feature>
<feature type="region of interest" description="Disordered" evidence="1">
    <location>
        <begin position="49"/>
        <end position="124"/>
    </location>
</feature>
<feature type="compositionally biased region" description="Basic and acidic residues" evidence="1">
    <location>
        <begin position="110"/>
        <end position="124"/>
    </location>
</feature>
<name>R0KMM0_NOSB1</name>
<dbReference type="VEuPathDB" id="MicrosporidiaDB:NBO_693g0001"/>
<feature type="compositionally biased region" description="Basic and acidic residues" evidence="1">
    <location>
        <begin position="66"/>
        <end position="86"/>
    </location>
</feature>
<evidence type="ECO:0000256" key="1">
    <source>
        <dbReference type="SAM" id="MobiDB-lite"/>
    </source>
</evidence>
<feature type="compositionally biased region" description="Basic and acidic residues" evidence="1">
    <location>
        <begin position="200"/>
        <end position="218"/>
    </location>
</feature>
<dbReference type="AlphaFoldDB" id="R0KMM0"/>
<reference evidence="2 3" key="1">
    <citation type="journal article" date="2013" name="BMC Genomics">
        <title>Comparative genomics of parasitic silkworm microsporidia reveal an association between genome expansion and host adaptation.</title>
        <authorList>
            <person name="Pan G."/>
            <person name="Xu J."/>
            <person name="Li T."/>
            <person name="Xia Q."/>
            <person name="Liu S.L."/>
            <person name="Zhang G."/>
            <person name="Li S."/>
            <person name="Li C."/>
            <person name="Liu H."/>
            <person name="Yang L."/>
            <person name="Liu T."/>
            <person name="Zhang X."/>
            <person name="Wu Z."/>
            <person name="Fan W."/>
            <person name="Dang X."/>
            <person name="Xiang H."/>
            <person name="Tao M."/>
            <person name="Li Y."/>
            <person name="Hu J."/>
            <person name="Li Z."/>
            <person name="Lin L."/>
            <person name="Luo J."/>
            <person name="Geng L."/>
            <person name="Wang L."/>
            <person name="Long M."/>
            <person name="Wan Y."/>
            <person name="He N."/>
            <person name="Zhang Z."/>
            <person name="Lu C."/>
            <person name="Keeling P.J."/>
            <person name="Wang J."/>
            <person name="Xiang Z."/>
            <person name="Zhou Z."/>
        </authorList>
    </citation>
    <scope>NUCLEOTIDE SEQUENCE [LARGE SCALE GENOMIC DNA]</scope>
    <source>
        <strain evidence="3">CQ1 / CVCC 102059</strain>
    </source>
</reference>
<dbReference type="EMBL" id="KB909600">
    <property type="protein sequence ID" value="EOB11881.1"/>
    <property type="molecule type" value="Genomic_DNA"/>
</dbReference>
<feature type="region of interest" description="Disordered" evidence="1">
    <location>
        <begin position="191"/>
        <end position="228"/>
    </location>
</feature>
<feature type="compositionally biased region" description="Polar residues" evidence="1">
    <location>
        <begin position="91"/>
        <end position="104"/>
    </location>
</feature>
<dbReference type="HOGENOM" id="CLU_091081_0_0_1"/>